<dbReference type="PANTHER" id="PTHR22642">
    <property type="entry name" value="IMIDAZOLONEPROPIONASE"/>
    <property type="match status" value="1"/>
</dbReference>
<proteinExistence type="predicted"/>
<evidence type="ECO:0000313" key="2">
    <source>
        <dbReference type="EMBL" id="RFM24048.1"/>
    </source>
</evidence>
<keyword evidence="2" id="KW-0378">Hydrolase</keyword>
<protein>
    <submittedName>
        <fullName evidence="2">Amidohydrolase</fullName>
    </submittedName>
</protein>
<dbReference type="Gene3D" id="3.10.310.70">
    <property type="match status" value="1"/>
</dbReference>
<sequence length="513" mass="56593">MTAASLLLCNVRIPDANGKLTPYCAVQIEAGKIARFFSEPYPKVSAAQRLDAKGHLALPAFCDSHTHFSEYGLRLTQLDLSGLSLQAALERIRKRVATAPKETWITGGGWTRQAFGLFPTAAMLDEISTEHFIALRSADWHAAWCNSRVLQKLHPHEFAEAELPCDEQGRFKSVAFERAAKKAMSFVTISAQERQAAIKLAQEEFFKLGITEILTMEESAALPDYHALGETLKLRVRVAIYLESLDAAKKFYAAHPNTNTSLEAAKLFLDGSLGSETCSMLEPFEGQRSSGIDFYSDADLVALFKLVEREGLAISVHAIGDRAVRRALNAFEKLRAQSSPQATGAALPHRIEHAQTIHDSDVTRFAKHGIIASMQPVHIRADIALARRLLGARAERLYRFNSLQSSGATLIFGSDTPVESPNVFEGLFYAIVRCDEQGQVWYGHERLRLQDAVLAYTVNPRRIIHAPRGALEVGCEADIILLSENIFQIPLQNLAQVQVLATILGGEVVYSVL</sequence>
<dbReference type="Pfam" id="PF07969">
    <property type="entry name" value="Amidohydro_3"/>
    <property type="match status" value="1"/>
</dbReference>
<dbReference type="EMBL" id="PHFL01000049">
    <property type="protein sequence ID" value="RFM24048.1"/>
    <property type="molecule type" value="Genomic_DNA"/>
</dbReference>
<dbReference type="PANTHER" id="PTHR22642:SF2">
    <property type="entry name" value="PROTEIN LONG AFTER FAR-RED 3"/>
    <property type="match status" value="1"/>
</dbReference>
<feature type="domain" description="Amidohydrolase 3" evidence="1">
    <location>
        <begin position="50"/>
        <end position="510"/>
    </location>
</feature>
<dbReference type="Proteomes" id="UP000266389">
    <property type="component" value="Unassembled WGS sequence"/>
</dbReference>
<evidence type="ECO:0000313" key="3">
    <source>
        <dbReference type="Proteomes" id="UP000266389"/>
    </source>
</evidence>
<dbReference type="SUPFAM" id="SSF51556">
    <property type="entry name" value="Metallo-dependent hydrolases"/>
    <property type="match status" value="1"/>
</dbReference>
<dbReference type="InterPro" id="IPR032466">
    <property type="entry name" value="Metal_Hydrolase"/>
</dbReference>
<accession>A0A395M1F5</accession>
<dbReference type="InterPro" id="IPR033932">
    <property type="entry name" value="YtcJ-like"/>
</dbReference>
<dbReference type="AlphaFoldDB" id="A0A395M1F5"/>
<dbReference type="CDD" id="cd01300">
    <property type="entry name" value="YtcJ_like"/>
    <property type="match status" value="1"/>
</dbReference>
<reference evidence="2 3" key="1">
    <citation type="journal article" date="2011" name="ISME J.">
        <title>Community ecology of hot spring cyanobacterial mats: predominant populations and their functional potential.</title>
        <authorList>
            <person name="Klatt C.G."/>
            <person name="Wood J.M."/>
            <person name="Rusch D.B."/>
            <person name="Bateson M.M."/>
            <person name="Hamamura N."/>
            <person name="Heidelberg J.F."/>
            <person name="Grossman A.R."/>
            <person name="Bhaya D."/>
            <person name="Cohan F.M."/>
            <person name="Kuhl M."/>
            <person name="Bryant D.A."/>
            <person name="Ward D.M."/>
        </authorList>
    </citation>
    <scope>NUCLEOTIDE SEQUENCE [LARGE SCALE GENOMIC DNA]</scope>
    <source>
        <strain evidence="2">OS</strain>
    </source>
</reference>
<dbReference type="Gene3D" id="2.30.40.10">
    <property type="entry name" value="Urease, subunit C, domain 1"/>
    <property type="match status" value="1"/>
</dbReference>
<dbReference type="InterPro" id="IPR011059">
    <property type="entry name" value="Metal-dep_hydrolase_composite"/>
</dbReference>
<name>A0A395M1F5_9BACT</name>
<evidence type="ECO:0000259" key="1">
    <source>
        <dbReference type="Pfam" id="PF07969"/>
    </source>
</evidence>
<dbReference type="Gene3D" id="3.20.20.140">
    <property type="entry name" value="Metal-dependent hydrolases"/>
    <property type="match status" value="1"/>
</dbReference>
<organism evidence="2 3">
    <name type="scientific">Candidatus Thermochlorobacter aerophilus</name>
    <dbReference type="NCBI Taxonomy" id="1868324"/>
    <lineage>
        <taxon>Bacteria</taxon>
        <taxon>Pseudomonadati</taxon>
        <taxon>Chlorobiota</taxon>
        <taxon>Chlorobiia</taxon>
        <taxon>Chlorobiales</taxon>
        <taxon>Candidatus Thermochlorobacteriaceae</taxon>
        <taxon>Candidatus Thermochlorobacter</taxon>
    </lineage>
</organism>
<dbReference type="GO" id="GO:0016810">
    <property type="term" value="F:hydrolase activity, acting on carbon-nitrogen (but not peptide) bonds"/>
    <property type="evidence" value="ECO:0007669"/>
    <property type="project" value="InterPro"/>
</dbReference>
<comment type="caution">
    <text evidence="2">The sequence shown here is derived from an EMBL/GenBank/DDBJ whole genome shotgun (WGS) entry which is preliminary data.</text>
</comment>
<dbReference type="SUPFAM" id="SSF51338">
    <property type="entry name" value="Composite domain of metallo-dependent hydrolases"/>
    <property type="match status" value="1"/>
</dbReference>
<gene>
    <name evidence="2" type="ORF">D0433_08085</name>
</gene>
<dbReference type="InterPro" id="IPR013108">
    <property type="entry name" value="Amidohydro_3"/>
</dbReference>